<dbReference type="EMBL" id="JACEIK010018749">
    <property type="protein sequence ID" value="MCE5166028.1"/>
    <property type="molecule type" value="Genomic_DNA"/>
</dbReference>
<gene>
    <name evidence="1" type="ORF">HAX54_014166</name>
</gene>
<feature type="non-terminal residue" evidence="1">
    <location>
        <position position="53"/>
    </location>
</feature>
<comment type="caution">
    <text evidence="1">The sequence shown here is derived from an EMBL/GenBank/DDBJ whole genome shotgun (WGS) entry which is preliminary data.</text>
</comment>
<protein>
    <submittedName>
        <fullName evidence="1">Uncharacterized protein</fullName>
    </submittedName>
</protein>
<accession>A0ABS8Y5X3</accession>
<reference evidence="1 2" key="1">
    <citation type="journal article" date="2021" name="BMC Genomics">
        <title>Datura genome reveals duplications of psychoactive alkaloid biosynthetic genes and high mutation rate following tissue culture.</title>
        <authorList>
            <person name="Rajewski A."/>
            <person name="Carter-House D."/>
            <person name="Stajich J."/>
            <person name="Litt A."/>
        </authorList>
    </citation>
    <scope>NUCLEOTIDE SEQUENCE [LARGE SCALE GENOMIC DNA]</scope>
    <source>
        <strain evidence="1">AR-01</strain>
    </source>
</reference>
<evidence type="ECO:0000313" key="1">
    <source>
        <dbReference type="EMBL" id="MCE5166028.1"/>
    </source>
</evidence>
<feature type="non-terminal residue" evidence="1">
    <location>
        <position position="1"/>
    </location>
</feature>
<organism evidence="1 2">
    <name type="scientific">Datura stramonium</name>
    <name type="common">Jimsonweed</name>
    <name type="synonym">Common thornapple</name>
    <dbReference type="NCBI Taxonomy" id="4076"/>
    <lineage>
        <taxon>Eukaryota</taxon>
        <taxon>Viridiplantae</taxon>
        <taxon>Streptophyta</taxon>
        <taxon>Embryophyta</taxon>
        <taxon>Tracheophyta</taxon>
        <taxon>Spermatophyta</taxon>
        <taxon>Magnoliopsida</taxon>
        <taxon>eudicotyledons</taxon>
        <taxon>Gunneridae</taxon>
        <taxon>Pentapetalae</taxon>
        <taxon>asterids</taxon>
        <taxon>lamiids</taxon>
        <taxon>Solanales</taxon>
        <taxon>Solanaceae</taxon>
        <taxon>Solanoideae</taxon>
        <taxon>Datureae</taxon>
        <taxon>Datura</taxon>
    </lineage>
</organism>
<evidence type="ECO:0000313" key="2">
    <source>
        <dbReference type="Proteomes" id="UP000823775"/>
    </source>
</evidence>
<proteinExistence type="predicted"/>
<sequence>GARNRTEKPWVEVQNVGKFLQSQRRNLKIRCSTSRLIGGVVVTDRKVSINNFK</sequence>
<keyword evidence="2" id="KW-1185">Reference proteome</keyword>
<name>A0ABS8Y5X3_DATST</name>
<dbReference type="Proteomes" id="UP000823775">
    <property type="component" value="Unassembled WGS sequence"/>
</dbReference>